<organism evidence="1 2">
    <name type="scientific">Hexamita inflata</name>
    <dbReference type="NCBI Taxonomy" id="28002"/>
    <lineage>
        <taxon>Eukaryota</taxon>
        <taxon>Metamonada</taxon>
        <taxon>Diplomonadida</taxon>
        <taxon>Hexamitidae</taxon>
        <taxon>Hexamitinae</taxon>
        <taxon>Hexamita</taxon>
    </lineage>
</organism>
<protein>
    <submittedName>
        <fullName evidence="1">Hypothetical_protein</fullName>
    </submittedName>
</protein>
<keyword evidence="2" id="KW-1185">Reference proteome</keyword>
<dbReference type="EMBL" id="CAXDID020000048">
    <property type="protein sequence ID" value="CAL6003822.1"/>
    <property type="molecule type" value="Genomic_DNA"/>
</dbReference>
<evidence type="ECO:0000313" key="1">
    <source>
        <dbReference type="EMBL" id="CAL6003822.1"/>
    </source>
</evidence>
<proteinExistence type="predicted"/>
<evidence type="ECO:0000313" key="2">
    <source>
        <dbReference type="Proteomes" id="UP001642409"/>
    </source>
</evidence>
<name>A0ABP1I3R3_9EUKA</name>
<sequence>MGQIPRLAAAERLVTVELSYYGSIRLFSREFRSCICWRAELYNLGIWLQGLNYQLQCDISLQSFPDGEDYSYLLKARTRVHIDLQLLGRNMEPRCTRGIGIKLLGHFCPLFLGQQLVKEAITPASFERPIIPLKLAPAEFKAPAGSELNFKSVFLKELDRQQNRL</sequence>
<accession>A0ABP1I3R3</accession>
<reference evidence="1 2" key="1">
    <citation type="submission" date="2024-07" db="EMBL/GenBank/DDBJ databases">
        <authorList>
            <person name="Akdeniz Z."/>
        </authorList>
    </citation>
    <scope>NUCLEOTIDE SEQUENCE [LARGE SCALE GENOMIC DNA]</scope>
</reference>
<gene>
    <name evidence="1" type="ORF">HINF_LOCUS18584</name>
</gene>
<comment type="caution">
    <text evidence="1">The sequence shown here is derived from an EMBL/GenBank/DDBJ whole genome shotgun (WGS) entry which is preliminary data.</text>
</comment>
<dbReference type="Proteomes" id="UP001642409">
    <property type="component" value="Unassembled WGS sequence"/>
</dbReference>